<dbReference type="NCBIfam" id="TIGR02822">
    <property type="entry name" value="adh_fam_2"/>
    <property type="match status" value="1"/>
</dbReference>
<dbReference type="InterPro" id="IPR036291">
    <property type="entry name" value="NAD(P)-bd_dom_sf"/>
</dbReference>
<evidence type="ECO:0000313" key="10">
    <source>
        <dbReference type="EMBL" id="PFG74692.1"/>
    </source>
</evidence>
<comment type="similarity">
    <text evidence="2">Belongs to the zinc-containing alcohol dehydrogenase family.</text>
</comment>
<comment type="catalytic activity">
    <reaction evidence="7">
        <text>a secondary alcohol + NAD(+) = a ketone + NADH + H(+)</text>
        <dbReference type="Rhea" id="RHEA:10740"/>
        <dbReference type="ChEBI" id="CHEBI:15378"/>
        <dbReference type="ChEBI" id="CHEBI:17087"/>
        <dbReference type="ChEBI" id="CHEBI:35681"/>
        <dbReference type="ChEBI" id="CHEBI:57540"/>
        <dbReference type="ChEBI" id="CHEBI:57945"/>
        <dbReference type="EC" id="1.1.1.1"/>
    </reaction>
</comment>
<dbReference type="InterPro" id="IPR013154">
    <property type="entry name" value="ADH-like_N"/>
</dbReference>
<dbReference type="Proteomes" id="UP000223071">
    <property type="component" value="Unassembled WGS sequence"/>
</dbReference>
<evidence type="ECO:0000256" key="8">
    <source>
        <dbReference type="ARBA" id="ARBA00049243"/>
    </source>
</evidence>
<protein>
    <recommendedName>
        <fullName evidence="3">alcohol dehydrogenase</fullName>
        <ecNumber evidence="3">1.1.1.1</ecNumber>
    </recommendedName>
</protein>
<evidence type="ECO:0000256" key="3">
    <source>
        <dbReference type="ARBA" id="ARBA00013190"/>
    </source>
</evidence>
<evidence type="ECO:0000256" key="2">
    <source>
        <dbReference type="ARBA" id="ARBA00008072"/>
    </source>
</evidence>
<dbReference type="EC" id="1.1.1.1" evidence="3"/>
<dbReference type="SUPFAM" id="SSF50129">
    <property type="entry name" value="GroES-like"/>
    <property type="match status" value="1"/>
</dbReference>
<comment type="caution">
    <text evidence="10">The sequence shown here is derived from an EMBL/GenBank/DDBJ whole genome shotgun (WGS) entry which is preliminary data.</text>
</comment>
<dbReference type="InterPro" id="IPR020843">
    <property type="entry name" value="ER"/>
</dbReference>
<dbReference type="PANTHER" id="PTHR42940:SF8">
    <property type="entry name" value="VACUOLAR PROTEIN SORTING-ASSOCIATED PROTEIN 11"/>
    <property type="match status" value="1"/>
</dbReference>
<dbReference type="GO" id="GO:0004022">
    <property type="term" value="F:alcohol dehydrogenase (NAD+) activity"/>
    <property type="evidence" value="ECO:0007669"/>
    <property type="project" value="UniProtKB-EC"/>
</dbReference>
<dbReference type="CDD" id="cd08298">
    <property type="entry name" value="CAD2"/>
    <property type="match status" value="1"/>
</dbReference>
<dbReference type="Gene3D" id="3.40.50.720">
    <property type="entry name" value="NAD(P)-binding Rossmann-like Domain"/>
    <property type="match status" value="1"/>
</dbReference>
<comment type="catalytic activity">
    <reaction evidence="8">
        <text>a primary alcohol + NAD(+) = an aldehyde + NADH + H(+)</text>
        <dbReference type="Rhea" id="RHEA:10736"/>
        <dbReference type="ChEBI" id="CHEBI:15378"/>
        <dbReference type="ChEBI" id="CHEBI:15734"/>
        <dbReference type="ChEBI" id="CHEBI:17478"/>
        <dbReference type="ChEBI" id="CHEBI:57540"/>
        <dbReference type="ChEBI" id="CHEBI:57945"/>
        <dbReference type="EC" id="1.1.1.1"/>
    </reaction>
</comment>
<dbReference type="AlphaFoldDB" id="A0A2A9HHS9"/>
<gene>
    <name evidence="10" type="ORF">A9A59_1929</name>
</gene>
<keyword evidence="6" id="KW-0560">Oxidoreductase</keyword>
<keyword evidence="11" id="KW-1185">Reference proteome</keyword>
<dbReference type="GO" id="GO:0046872">
    <property type="term" value="F:metal ion binding"/>
    <property type="evidence" value="ECO:0007669"/>
    <property type="project" value="UniProtKB-KW"/>
</dbReference>
<dbReference type="Pfam" id="PF08240">
    <property type="entry name" value="ADH_N"/>
    <property type="match status" value="1"/>
</dbReference>
<evidence type="ECO:0000259" key="9">
    <source>
        <dbReference type="SMART" id="SM00829"/>
    </source>
</evidence>
<dbReference type="Pfam" id="PF00107">
    <property type="entry name" value="ADH_zinc_N"/>
    <property type="match status" value="1"/>
</dbReference>
<name>A0A2A9HHS9_TEPT2</name>
<evidence type="ECO:0000256" key="6">
    <source>
        <dbReference type="ARBA" id="ARBA00023002"/>
    </source>
</evidence>
<dbReference type="Gene3D" id="3.90.180.10">
    <property type="entry name" value="Medium-chain alcohol dehydrogenases, catalytic domain"/>
    <property type="match status" value="1"/>
</dbReference>
<feature type="domain" description="Enoyl reductase (ER)" evidence="9">
    <location>
        <begin position="10"/>
        <end position="329"/>
    </location>
</feature>
<accession>A0A2A9HHS9</accession>
<proteinExistence type="inferred from homology"/>
<organism evidence="10 11">
    <name type="scientific">Tepidiforma thermophila (strain KCTC 52669 / CGMCC 1.13589 / G233)</name>
    <dbReference type="NCBI Taxonomy" id="2761530"/>
    <lineage>
        <taxon>Bacteria</taxon>
        <taxon>Bacillati</taxon>
        <taxon>Chloroflexota</taxon>
        <taxon>Tepidiformia</taxon>
        <taxon>Tepidiformales</taxon>
        <taxon>Tepidiformaceae</taxon>
        <taxon>Tepidiforma</taxon>
    </lineage>
</organism>
<evidence type="ECO:0000256" key="5">
    <source>
        <dbReference type="ARBA" id="ARBA00022833"/>
    </source>
</evidence>
<dbReference type="InterPro" id="IPR014187">
    <property type="entry name" value="ADH_Zn_typ-2"/>
</dbReference>
<reference evidence="10" key="1">
    <citation type="submission" date="2017-09" db="EMBL/GenBank/DDBJ databases">
        <title>Sequencing the genomes of two abundant thermophiles in Great Basin hot springs: Thermocrinis jamiesonii and novel Chloroflexi Thermoflexus hugenholtzii.</title>
        <authorList>
            <person name="Hedlund B."/>
        </authorList>
    </citation>
    <scope>NUCLEOTIDE SEQUENCE [LARGE SCALE GENOMIC DNA]</scope>
    <source>
        <strain evidence="10">G233</strain>
    </source>
</reference>
<evidence type="ECO:0000256" key="1">
    <source>
        <dbReference type="ARBA" id="ARBA00001947"/>
    </source>
</evidence>
<dbReference type="GO" id="GO:0005737">
    <property type="term" value="C:cytoplasm"/>
    <property type="evidence" value="ECO:0007669"/>
    <property type="project" value="TreeGrafter"/>
</dbReference>
<evidence type="ECO:0000256" key="7">
    <source>
        <dbReference type="ARBA" id="ARBA00049164"/>
    </source>
</evidence>
<dbReference type="InterPro" id="IPR011032">
    <property type="entry name" value="GroES-like_sf"/>
</dbReference>
<sequence>MRAMQLLRPAPIAARPLAEADLPQPEPGPGELLLRLTACGVCRTDLQLVEGDLKARRLPIIPGHQAVGVVAAVGPGVDGWSPGDRAGVAWLAGACGACRYCRSGRENLCESATFTGWDRDGGYAEFMTARADFALHLPESFGDLDAAPLLCGGVIGYRSLRVSGIQPGGRLGLFGFGASATLAIQVARHWGCEVYVVTRSKAEQERALRLGARWAGGCDDAVPVPLDAAVTFAPAGEVVVRALAAVDRGGTVAINAIHLDRVPEFPYELLWWERTIRSVANFTRQDAREFLEIAAAIPIRTEYDLYPLSAANEALEALSAGNVHGAAVLDIAGSLGRDA</sequence>
<dbReference type="SMART" id="SM00829">
    <property type="entry name" value="PKS_ER"/>
    <property type="match status" value="1"/>
</dbReference>
<dbReference type="PANTHER" id="PTHR42940">
    <property type="entry name" value="ALCOHOL DEHYDROGENASE 1-RELATED"/>
    <property type="match status" value="1"/>
</dbReference>
<keyword evidence="4" id="KW-0479">Metal-binding</keyword>
<evidence type="ECO:0000313" key="11">
    <source>
        <dbReference type="Proteomes" id="UP000223071"/>
    </source>
</evidence>
<evidence type="ECO:0000256" key="4">
    <source>
        <dbReference type="ARBA" id="ARBA00022723"/>
    </source>
</evidence>
<comment type="cofactor">
    <cofactor evidence="1">
        <name>Zn(2+)</name>
        <dbReference type="ChEBI" id="CHEBI:29105"/>
    </cofactor>
</comment>
<dbReference type="SUPFAM" id="SSF51735">
    <property type="entry name" value="NAD(P)-binding Rossmann-fold domains"/>
    <property type="match status" value="1"/>
</dbReference>
<dbReference type="InterPro" id="IPR013149">
    <property type="entry name" value="ADH-like_C"/>
</dbReference>
<keyword evidence="5" id="KW-0862">Zinc</keyword>
<dbReference type="EMBL" id="PDJQ01000001">
    <property type="protein sequence ID" value="PFG74692.1"/>
    <property type="molecule type" value="Genomic_DNA"/>
</dbReference>